<dbReference type="OrthoDB" id="8856151at2"/>
<reference evidence="4" key="1">
    <citation type="submission" date="2016-10" db="EMBL/GenBank/DDBJ databases">
        <authorList>
            <person name="Varghese N."/>
            <person name="Submissions S."/>
        </authorList>
    </citation>
    <scope>NUCLEOTIDE SEQUENCE [LARGE SCALE GENOMIC DNA]</scope>
    <source>
        <strain evidence="4">DSM 27981</strain>
    </source>
</reference>
<feature type="signal peptide" evidence="2">
    <location>
        <begin position="1"/>
        <end position="27"/>
    </location>
</feature>
<gene>
    <name evidence="3" type="ORF">SAMN04489711_11626</name>
</gene>
<feature type="region of interest" description="Disordered" evidence="1">
    <location>
        <begin position="58"/>
        <end position="84"/>
    </location>
</feature>
<evidence type="ECO:0000256" key="1">
    <source>
        <dbReference type="SAM" id="MobiDB-lite"/>
    </source>
</evidence>
<organism evidence="3 4">
    <name type="scientific">Paracidovorax wautersii</name>
    <dbReference type="NCBI Taxonomy" id="1177982"/>
    <lineage>
        <taxon>Bacteria</taxon>
        <taxon>Pseudomonadati</taxon>
        <taxon>Pseudomonadota</taxon>
        <taxon>Betaproteobacteria</taxon>
        <taxon>Burkholderiales</taxon>
        <taxon>Comamonadaceae</taxon>
        <taxon>Paracidovorax</taxon>
    </lineage>
</organism>
<dbReference type="Proteomes" id="UP000199119">
    <property type="component" value="Unassembled WGS sequence"/>
</dbReference>
<proteinExistence type="predicted"/>
<evidence type="ECO:0000313" key="4">
    <source>
        <dbReference type="Proteomes" id="UP000199119"/>
    </source>
</evidence>
<dbReference type="InterPro" id="IPR021333">
    <property type="entry name" value="DUF2946"/>
</dbReference>
<sequence length="146" mass="14998">MDRRFVRRLACWLIVWMAFASLHSALAASWLLLGGGTAGGAQVVEVCTSQGVRWVSLQPQQDTQADAADDAAGGNGTGSGSADGLPHCPLCRFVGDAAPDLARSDLRFARPLQDRAPPPEAPPTPGGALAHIALTAPPRAPPAALG</sequence>
<dbReference type="STRING" id="1177982.SAMN04489711_11626"/>
<accession>A0A1I2GQ05</accession>
<feature type="region of interest" description="Disordered" evidence="1">
    <location>
        <begin position="106"/>
        <end position="146"/>
    </location>
</feature>
<keyword evidence="4" id="KW-1185">Reference proteome</keyword>
<dbReference type="RefSeq" id="WP_092941019.1">
    <property type="nucleotide sequence ID" value="NZ_FONX01000016.1"/>
</dbReference>
<evidence type="ECO:0000256" key="2">
    <source>
        <dbReference type="SAM" id="SignalP"/>
    </source>
</evidence>
<feature type="compositionally biased region" description="Pro residues" evidence="1">
    <location>
        <begin position="116"/>
        <end position="125"/>
    </location>
</feature>
<feature type="compositionally biased region" description="Low complexity" evidence="1">
    <location>
        <begin position="61"/>
        <end position="72"/>
    </location>
</feature>
<evidence type="ECO:0008006" key="5">
    <source>
        <dbReference type="Google" id="ProtNLM"/>
    </source>
</evidence>
<keyword evidence="2" id="KW-0732">Signal</keyword>
<feature type="chain" id="PRO_5011618126" description="DUF2946 domain-containing protein" evidence="2">
    <location>
        <begin position="28"/>
        <end position="146"/>
    </location>
</feature>
<dbReference type="EMBL" id="FONX01000016">
    <property type="protein sequence ID" value="SFF19358.1"/>
    <property type="molecule type" value="Genomic_DNA"/>
</dbReference>
<dbReference type="Pfam" id="PF11162">
    <property type="entry name" value="DUF2946"/>
    <property type="match status" value="1"/>
</dbReference>
<name>A0A1I2GQ05_9BURK</name>
<evidence type="ECO:0000313" key="3">
    <source>
        <dbReference type="EMBL" id="SFF19358.1"/>
    </source>
</evidence>
<dbReference type="AlphaFoldDB" id="A0A1I2GQ05"/>
<protein>
    <recommendedName>
        <fullName evidence="5">DUF2946 domain-containing protein</fullName>
    </recommendedName>
</protein>